<accession>A0ABM6R316</accession>
<dbReference type="Proteomes" id="UP000235315">
    <property type="component" value="Chromosome"/>
</dbReference>
<proteinExistence type="predicted"/>
<reference evidence="1 2" key="1">
    <citation type="submission" date="2018-01" db="EMBL/GenBank/DDBJ databases">
        <title>Tropical forage species Digitaria eriantha prevents oxidative stress under low temperature conditions by the incorporation of polyhydroxybutyrate-producing endophytic bacteria.</title>
        <authorList>
            <person name="Stritzler M."/>
            <person name="Ayub N."/>
        </authorList>
    </citation>
    <scope>NUCLEOTIDE SEQUENCE [LARGE SCALE GENOMIC DNA]</scope>
    <source>
        <strain evidence="1 2">FR1</strain>
    </source>
</reference>
<organism evidence="1 2">
    <name type="scientific">Pseudomonas ogarae (strain DSM 112162 / CECT 30235 / F113)</name>
    <dbReference type="NCBI Taxonomy" id="1114970"/>
    <lineage>
        <taxon>Bacteria</taxon>
        <taxon>Pseudomonadati</taxon>
        <taxon>Pseudomonadota</taxon>
        <taxon>Gammaproteobacteria</taxon>
        <taxon>Pseudomonadales</taxon>
        <taxon>Pseudomonadaceae</taxon>
        <taxon>Pseudomonas</taxon>
    </lineage>
</organism>
<sequence length="461" mass="48782">MLCEGIPAEQRSPLSAQDVKFGLMSVEEALNAIITEQKSNADNATQEFIDSIVVQLEGGVDDSTSDDDFSLVIIPNLKQFEGSRHSPDSDTFIQRGQIILEYLSEQLGKLARNEFEGDLGRWASNLTISSLRTGLVTTTLTVIRQLVGFAMEKTLLSNAASPLTRSVIGAIAQSIGPLLNILGAIRDECNGTANAETRLARSITFVISALALAAVVTVPTALPALASFGSQMAFYTFAQDLVSLFLPTGDNAKPNPGGTAAAGVLNATLQFLSFTGMNYTAPHSGPGYAMAQGSKPPSSEPEGLAFQLSAWVEHRANTPFDANLPIEARAEQIVESLTPVLGHDALRGVYNAGADVAGQVLMGEAMHALQADASGKGFRINRPSFRIPTGEQVANQLLSTNAIRTSVGQIITGIVIAASRFFSSLPIPKEMVDHMVNVAVAIAVLAVRPGTTYISERSKPA</sequence>
<protein>
    <submittedName>
        <fullName evidence="1">Uncharacterized protein</fullName>
    </submittedName>
</protein>
<evidence type="ECO:0000313" key="2">
    <source>
        <dbReference type="Proteomes" id="UP000235315"/>
    </source>
</evidence>
<name>A0ABM6R316_PSEO1</name>
<dbReference type="EMBL" id="CP025738">
    <property type="protein sequence ID" value="AUO47878.1"/>
    <property type="molecule type" value="Genomic_DNA"/>
</dbReference>
<keyword evidence="2" id="KW-1185">Reference proteome</keyword>
<evidence type="ECO:0000313" key="1">
    <source>
        <dbReference type="EMBL" id="AUO47878.1"/>
    </source>
</evidence>
<gene>
    <name evidence="1" type="ORF">C1C98_21655</name>
</gene>